<dbReference type="CDD" id="cd06257">
    <property type="entry name" value="DnaJ"/>
    <property type="match status" value="1"/>
</dbReference>
<dbReference type="InterPro" id="IPR002939">
    <property type="entry name" value="DnaJ_C"/>
</dbReference>
<dbReference type="SUPFAM" id="SSF57938">
    <property type="entry name" value="DnaJ/Hsp40 cysteine-rich domain"/>
    <property type="match status" value="1"/>
</dbReference>
<dbReference type="FunFam" id="2.60.260.20:FF:000005">
    <property type="entry name" value="Chaperone protein dnaJ 1, mitochondrial"/>
    <property type="match status" value="1"/>
</dbReference>
<keyword evidence="7 12" id="KW-0346">Stress response</keyword>
<feature type="zinc finger region" description="CR-type" evidence="13">
    <location>
        <begin position="145"/>
        <end position="227"/>
    </location>
</feature>
<dbReference type="GO" id="GO:0005737">
    <property type="term" value="C:cytoplasm"/>
    <property type="evidence" value="ECO:0007669"/>
    <property type="project" value="UniProtKB-SubCell"/>
</dbReference>
<keyword evidence="1 12" id="KW-0963">Cytoplasm</keyword>
<dbReference type="NCBIfam" id="NF008035">
    <property type="entry name" value="PRK10767.1"/>
    <property type="match status" value="1"/>
</dbReference>
<dbReference type="EMBL" id="SNWI01000001">
    <property type="protein sequence ID" value="TDO05177.1"/>
    <property type="molecule type" value="Genomic_DNA"/>
</dbReference>
<dbReference type="PROSITE" id="PS00636">
    <property type="entry name" value="DNAJ_1"/>
    <property type="match status" value="1"/>
</dbReference>
<keyword evidence="3 12" id="KW-0479">Metal-binding</keyword>
<dbReference type="OrthoDB" id="9779889at2"/>
<evidence type="ECO:0000256" key="13">
    <source>
        <dbReference type="PROSITE-ProRule" id="PRU00546"/>
    </source>
</evidence>
<dbReference type="Proteomes" id="UP000294848">
    <property type="component" value="Unassembled WGS sequence"/>
</dbReference>
<dbReference type="Gene3D" id="2.60.260.20">
    <property type="entry name" value="Urease metallochaperone UreE, N-terminal domain"/>
    <property type="match status" value="2"/>
</dbReference>
<proteinExistence type="inferred from homology"/>
<dbReference type="SMART" id="SM00271">
    <property type="entry name" value="DnaJ"/>
    <property type="match status" value="1"/>
</dbReference>
<dbReference type="Pfam" id="PF01556">
    <property type="entry name" value="DnaJ_C"/>
    <property type="match status" value="1"/>
</dbReference>
<evidence type="ECO:0000256" key="6">
    <source>
        <dbReference type="ARBA" id="ARBA00022833"/>
    </source>
</evidence>
<reference evidence="16 17" key="1">
    <citation type="submission" date="2019-03" db="EMBL/GenBank/DDBJ databases">
        <title>Freshwater and sediment microbial communities from various areas in North America, analyzing microbe dynamics in response to fracking.</title>
        <authorList>
            <person name="Lamendella R."/>
        </authorList>
    </citation>
    <scope>NUCLEOTIDE SEQUENCE [LARGE SCALE GENOMIC DNA]</scope>
    <source>
        <strain evidence="16 17">114D</strain>
    </source>
</reference>
<accession>A0A4R6HAZ1</accession>
<dbReference type="PANTHER" id="PTHR43096">
    <property type="entry name" value="DNAJ HOMOLOG 1, MITOCHONDRIAL-RELATED"/>
    <property type="match status" value="1"/>
</dbReference>
<dbReference type="CDD" id="cd10747">
    <property type="entry name" value="DnaJ_C"/>
    <property type="match status" value="1"/>
</dbReference>
<comment type="domain">
    <text evidence="12">The J domain is necessary and sufficient to stimulate DnaK ATPase activity. Zinc center 1 plays an important role in the autonomous, DnaK-independent chaperone activity of DnaJ. Zinc center 2 is essential for interaction with DnaK and for DnaJ activity.</text>
</comment>
<organism evidence="16 17">
    <name type="scientific">Sunxiuqinia elliptica</name>
    <dbReference type="NCBI Taxonomy" id="655355"/>
    <lineage>
        <taxon>Bacteria</taxon>
        <taxon>Pseudomonadati</taxon>
        <taxon>Bacteroidota</taxon>
        <taxon>Bacteroidia</taxon>
        <taxon>Marinilabiliales</taxon>
        <taxon>Prolixibacteraceae</taxon>
        <taxon>Sunxiuqinia</taxon>
    </lineage>
</organism>
<evidence type="ECO:0000256" key="5">
    <source>
        <dbReference type="ARBA" id="ARBA00022771"/>
    </source>
</evidence>
<feature type="domain" description="J" evidence="14">
    <location>
        <begin position="5"/>
        <end position="70"/>
    </location>
</feature>
<dbReference type="GO" id="GO:0009408">
    <property type="term" value="P:response to heat"/>
    <property type="evidence" value="ECO:0007669"/>
    <property type="project" value="InterPro"/>
</dbReference>
<comment type="caution">
    <text evidence="16">The sequence shown here is derived from an EMBL/GenBank/DDBJ whole genome shotgun (WGS) entry which is preliminary data.</text>
</comment>
<dbReference type="PROSITE" id="PS50076">
    <property type="entry name" value="DNAJ_2"/>
    <property type="match status" value="1"/>
</dbReference>
<dbReference type="PRINTS" id="PR00625">
    <property type="entry name" value="JDOMAIN"/>
</dbReference>
<dbReference type="InterPro" id="IPR036869">
    <property type="entry name" value="J_dom_sf"/>
</dbReference>
<dbReference type="InterPro" id="IPR008971">
    <property type="entry name" value="HSP40/DnaJ_pept-bd"/>
</dbReference>
<feature type="binding site" evidence="12">
    <location>
        <position position="204"/>
    </location>
    <ligand>
        <name>Zn(2+)</name>
        <dbReference type="ChEBI" id="CHEBI:29105"/>
        <label>2</label>
    </ligand>
</feature>
<dbReference type="InterPro" id="IPR001623">
    <property type="entry name" value="DnaJ_domain"/>
</dbReference>
<dbReference type="Pfam" id="PF00226">
    <property type="entry name" value="DnaJ"/>
    <property type="match status" value="1"/>
</dbReference>
<feature type="binding site" evidence="12">
    <location>
        <position position="201"/>
    </location>
    <ligand>
        <name>Zn(2+)</name>
        <dbReference type="ChEBI" id="CHEBI:29105"/>
        <label>2</label>
    </ligand>
</feature>
<dbReference type="Gene3D" id="1.10.287.110">
    <property type="entry name" value="DnaJ domain"/>
    <property type="match status" value="1"/>
</dbReference>
<name>A0A4R6HAZ1_9BACT</name>
<keyword evidence="5 12" id="KW-0863">Zinc-finger</keyword>
<evidence type="ECO:0000256" key="8">
    <source>
        <dbReference type="ARBA" id="ARBA00023186"/>
    </source>
</evidence>
<evidence type="ECO:0000313" key="17">
    <source>
        <dbReference type="Proteomes" id="UP000294848"/>
    </source>
</evidence>
<keyword evidence="2 12" id="KW-0235">DNA replication</keyword>
<comment type="similarity">
    <text evidence="10 12">Belongs to the DnaJ family.</text>
</comment>
<dbReference type="FunFam" id="1.10.287.110:FF:000034">
    <property type="entry name" value="Chaperone protein DnaJ"/>
    <property type="match status" value="1"/>
</dbReference>
<feature type="binding site" evidence="12">
    <location>
        <position position="175"/>
    </location>
    <ligand>
        <name>Zn(2+)</name>
        <dbReference type="ChEBI" id="CHEBI:29105"/>
        <label>2</label>
    </ligand>
</feature>
<evidence type="ECO:0000313" key="16">
    <source>
        <dbReference type="EMBL" id="TDO05177.1"/>
    </source>
</evidence>
<dbReference type="SUPFAM" id="SSF49493">
    <property type="entry name" value="HSP40/DnaJ peptide-binding domain"/>
    <property type="match status" value="2"/>
</dbReference>
<feature type="binding site" evidence="12">
    <location>
        <position position="161"/>
    </location>
    <ligand>
        <name>Zn(2+)</name>
        <dbReference type="ChEBI" id="CHEBI:29105"/>
        <label>1</label>
    </ligand>
</feature>
<comment type="subunit">
    <text evidence="12">Homodimer.</text>
</comment>
<dbReference type="PANTHER" id="PTHR43096:SF48">
    <property type="entry name" value="CHAPERONE PROTEIN DNAJ"/>
    <property type="match status" value="1"/>
</dbReference>
<dbReference type="FunFam" id="2.10.230.10:FF:000002">
    <property type="entry name" value="Molecular chaperone DnaJ"/>
    <property type="match status" value="1"/>
</dbReference>
<dbReference type="Gene3D" id="2.10.230.10">
    <property type="entry name" value="Heat shock protein DnaJ, cysteine-rich domain"/>
    <property type="match status" value="1"/>
</dbReference>
<dbReference type="AlphaFoldDB" id="A0A4R6HAZ1"/>
<evidence type="ECO:0000256" key="1">
    <source>
        <dbReference type="ARBA" id="ARBA00022490"/>
    </source>
</evidence>
<dbReference type="GO" id="GO:0005524">
    <property type="term" value="F:ATP binding"/>
    <property type="evidence" value="ECO:0007669"/>
    <property type="project" value="InterPro"/>
</dbReference>
<comment type="subcellular location">
    <subcellularLocation>
        <location evidence="12">Cytoplasm</location>
    </subcellularLocation>
</comment>
<feature type="binding site" evidence="12">
    <location>
        <position position="215"/>
    </location>
    <ligand>
        <name>Zn(2+)</name>
        <dbReference type="ChEBI" id="CHEBI:29105"/>
        <label>1</label>
    </ligand>
</feature>
<feature type="binding site" evidence="12">
    <location>
        <position position="218"/>
    </location>
    <ligand>
        <name>Zn(2+)</name>
        <dbReference type="ChEBI" id="CHEBI:29105"/>
        <label>1</label>
    </ligand>
</feature>
<feature type="repeat" description="CXXCXGXG motif" evidence="12">
    <location>
        <begin position="201"/>
        <end position="208"/>
    </location>
</feature>
<dbReference type="InterPro" id="IPR036410">
    <property type="entry name" value="HSP_DnaJ_Cys-rich_dom_sf"/>
</dbReference>
<feature type="binding site" evidence="12">
    <location>
        <position position="178"/>
    </location>
    <ligand>
        <name>Zn(2+)</name>
        <dbReference type="ChEBI" id="CHEBI:29105"/>
        <label>2</label>
    </ligand>
</feature>
<dbReference type="GO" id="GO:0051082">
    <property type="term" value="F:unfolded protein binding"/>
    <property type="evidence" value="ECO:0007669"/>
    <property type="project" value="UniProtKB-UniRule"/>
</dbReference>
<feature type="repeat" description="CXXCXGXG motif" evidence="12">
    <location>
        <begin position="215"/>
        <end position="222"/>
    </location>
</feature>
<comment type="function">
    <text evidence="9 12">Participates actively in the response to hyperosmotic and heat shock by preventing the aggregation of stress-denatured proteins and by disaggregating proteins, also in an autonomous, DnaK-independent fashion. Unfolded proteins bind initially to DnaJ; upon interaction with the DnaJ-bound protein, DnaK hydrolyzes its bound ATP, resulting in the formation of a stable complex. GrpE releases ADP from DnaK; ATP binding to DnaK triggers the release of the substrate protein, thus completing the reaction cycle. Several rounds of ATP-dependent interactions between DnaJ, DnaK and GrpE are required for fully efficient folding. Also involved, together with DnaK and GrpE, in the DNA replication of plasmids through activation of initiation proteins.</text>
</comment>
<evidence type="ECO:0000256" key="11">
    <source>
        <dbReference type="ARBA" id="ARBA00067609"/>
    </source>
</evidence>
<dbReference type="InterPro" id="IPR018253">
    <property type="entry name" value="DnaJ_domain_CS"/>
</dbReference>
<dbReference type="RefSeq" id="WP_133463282.1">
    <property type="nucleotide sequence ID" value="NZ_SNWI01000001.1"/>
</dbReference>
<dbReference type="CDD" id="cd10719">
    <property type="entry name" value="DnaJ_zf"/>
    <property type="match status" value="1"/>
</dbReference>
<dbReference type="GO" id="GO:0042026">
    <property type="term" value="P:protein refolding"/>
    <property type="evidence" value="ECO:0007669"/>
    <property type="project" value="TreeGrafter"/>
</dbReference>
<dbReference type="GO" id="GO:0006260">
    <property type="term" value="P:DNA replication"/>
    <property type="evidence" value="ECO:0007669"/>
    <property type="project" value="UniProtKB-KW"/>
</dbReference>
<evidence type="ECO:0000259" key="14">
    <source>
        <dbReference type="PROSITE" id="PS50076"/>
    </source>
</evidence>
<comment type="cofactor">
    <cofactor evidence="12">
        <name>Zn(2+)</name>
        <dbReference type="ChEBI" id="CHEBI:29105"/>
    </cofactor>
    <text evidence="12">Binds 2 Zn(2+) ions per monomer.</text>
</comment>
<feature type="repeat" description="CXXCXGXG motif" evidence="12">
    <location>
        <begin position="175"/>
        <end position="182"/>
    </location>
</feature>
<evidence type="ECO:0000259" key="15">
    <source>
        <dbReference type="PROSITE" id="PS51188"/>
    </source>
</evidence>
<gene>
    <name evidence="12" type="primary">dnaJ</name>
    <name evidence="16" type="ORF">DET52_101533</name>
</gene>
<evidence type="ECO:0000256" key="4">
    <source>
        <dbReference type="ARBA" id="ARBA00022737"/>
    </source>
</evidence>
<dbReference type="GO" id="GO:0008270">
    <property type="term" value="F:zinc ion binding"/>
    <property type="evidence" value="ECO:0007669"/>
    <property type="project" value="UniProtKB-UniRule"/>
</dbReference>
<evidence type="ECO:0000256" key="2">
    <source>
        <dbReference type="ARBA" id="ARBA00022705"/>
    </source>
</evidence>
<dbReference type="GO" id="GO:0031072">
    <property type="term" value="F:heat shock protein binding"/>
    <property type="evidence" value="ECO:0007669"/>
    <property type="project" value="InterPro"/>
</dbReference>
<dbReference type="InterPro" id="IPR012724">
    <property type="entry name" value="DnaJ"/>
</dbReference>
<evidence type="ECO:0000256" key="7">
    <source>
        <dbReference type="ARBA" id="ARBA00023016"/>
    </source>
</evidence>
<evidence type="ECO:0000256" key="12">
    <source>
        <dbReference type="HAMAP-Rule" id="MF_01152"/>
    </source>
</evidence>
<sequence length="388" mass="41823">MTKRDFYEVLGVNKSASPEEIKKAYRKKAIQYHPDKNPDNKEAEEKFKEAAEAYEVLSNPQKKQRYDQFGHAGVGGAGGGGGFSQHDMSMDDIFSMFGDIFGGSGFGGGFGGFGGSSRGGGGRRVHRGSDLRVKVTLSLKDIANGVEKKIKLKKYKACDTCNGTGAQGGNDYTTCSTCRGSGHVTRVTNTLLGQMQTTATCPSCNGEGQIIKNKCTACHGEGVVRDEEVVTIKIPAGVGEGMQLNVSGKGNAGRRGGMNGDLLVIIAEENHPDLIRDGNNLIYNLFLSLPDFALGTTAEIPTVESKVKVKIEAGTQPEKILRLRGKGLPDVNGYGKGDLLVRIHAWAPKKISAEERKLLEKLQESPNFKHTPGSGDKNFFEKMKNIFE</sequence>
<keyword evidence="4 12" id="KW-0677">Repeat</keyword>
<evidence type="ECO:0000256" key="10">
    <source>
        <dbReference type="ARBA" id="ARBA00061004"/>
    </source>
</evidence>
<dbReference type="NCBIfam" id="TIGR02349">
    <property type="entry name" value="DnaJ_bact"/>
    <property type="match status" value="1"/>
</dbReference>
<dbReference type="InterPro" id="IPR001305">
    <property type="entry name" value="HSP_DnaJ_Cys-rich_dom"/>
</dbReference>
<dbReference type="SUPFAM" id="SSF46565">
    <property type="entry name" value="Chaperone J-domain"/>
    <property type="match status" value="1"/>
</dbReference>
<dbReference type="NCBIfam" id="NF010882">
    <property type="entry name" value="PRK14289.1"/>
    <property type="match status" value="1"/>
</dbReference>
<dbReference type="PROSITE" id="PS51188">
    <property type="entry name" value="ZF_CR"/>
    <property type="match status" value="1"/>
</dbReference>
<keyword evidence="6 12" id="KW-0862">Zinc</keyword>
<feature type="domain" description="CR-type" evidence="15">
    <location>
        <begin position="145"/>
        <end position="227"/>
    </location>
</feature>
<feature type="repeat" description="CXXCXGXG motif" evidence="12">
    <location>
        <begin position="158"/>
        <end position="165"/>
    </location>
</feature>
<keyword evidence="8 12" id="KW-0143">Chaperone</keyword>
<dbReference type="Pfam" id="PF00684">
    <property type="entry name" value="DnaJ_CXXCXGXG"/>
    <property type="match status" value="1"/>
</dbReference>
<protein>
    <recommendedName>
        <fullName evidence="11 12">Chaperone protein DnaJ</fullName>
    </recommendedName>
</protein>
<evidence type="ECO:0000256" key="9">
    <source>
        <dbReference type="ARBA" id="ARBA00053423"/>
    </source>
</evidence>
<feature type="binding site" evidence="12">
    <location>
        <position position="158"/>
    </location>
    <ligand>
        <name>Zn(2+)</name>
        <dbReference type="ChEBI" id="CHEBI:29105"/>
        <label>1</label>
    </ligand>
</feature>
<evidence type="ECO:0000256" key="3">
    <source>
        <dbReference type="ARBA" id="ARBA00022723"/>
    </source>
</evidence>
<dbReference type="HAMAP" id="MF_01152">
    <property type="entry name" value="DnaJ"/>
    <property type="match status" value="1"/>
</dbReference>